<sequence length="59" mass="6587">MSGREPEKQRRTEDEPDFAEEHTRPTYEEEHTDSPGVTGDESVPEGPGGASHKDPKRPL</sequence>
<evidence type="ECO:0000256" key="1">
    <source>
        <dbReference type="SAM" id="MobiDB-lite"/>
    </source>
</evidence>
<organism evidence="2 3">
    <name type="scientific">Haloactinomyces albus</name>
    <dbReference type="NCBI Taxonomy" id="1352928"/>
    <lineage>
        <taxon>Bacteria</taxon>
        <taxon>Bacillati</taxon>
        <taxon>Actinomycetota</taxon>
        <taxon>Actinomycetes</taxon>
        <taxon>Actinopolysporales</taxon>
        <taxon>Actinopolysporaceae</taxon>
        <taxon>Haloactinomyces</taxon>
    </lineage>
</organism>
<evidence type="ECO:0000313" key="2">
    <source>
        <dbReference type="EMBL" id="MDR7304304.1"/>
    </source>
</evidence>
<gene>
    <name evidence="2" type="ORF">JOF55_004485</name>
</gene>
<dbReference type="AlphaFoldDB" id="A0AAE3ZK35"/>
<feature type="compositionally biased region" description="Basic and acidic residues" evidence="1">
    <location>
        <begin position="1"/>
        <end position="33"/>
    </location>
</feature>
<protein>
    <submittedName>
        <fullName evidence="2">Uncharacterized protein</fullName>
    </submittedName>
</protein>
<keyword evidence="3" id="KW-1185">Reference proteome</keyword>
<reference evidence="2" key="1">
    <citation type="submission" date="2023-07" db="EMBL/GenBank/DDBJ databases">
        <title>Sequencing the genomes of 1000 actinobacteria strains.</title>
        <authorList>
            <person name="Klenk H.-P."/>
        </authorList>
    </citation>
    <scope>NUCLEOTIDE SEQUENCE</scope>
    <source>
        <strain evidence="2">DSM 45977</strain>
    </source>
</reference>
<proteinExistence type="predicted"/>
<dbReference type="Proteomes" id="UP001180845">
    <property type="component" value="Unassembled WGS sequence"/>
</dbReference>
<dbReference type="EMBL" id="JAVDXW010000001">
    <property type="protein sequence ID" value="MDR7304304.1"/>
    <property type="molecule type" value="Genomic_DNA"/>
</dbReference>
<feature type="region of interest" description="Disordered" evidence="1">
    <location>
        <begin position="1"/>
        <end position="59"/>
    </location>
</feature>
<dbReference type="RefSeq" id="WP_310277844.1">
    <property type="nucleotide sequence ID" value="NZ_JAVDXW010000001.1"/>
</dbReference>
<evidence type="ECO:0000313" key="3">
    <source>
        <dbReference type="Proteomes" id="UP001180845"/>
    </source>
</evidence>
<comment type="caution">
    <text evidence="2">The sequence shown here is derived from an EMBL/GenBank/DDBJ whole genome shotgun (WGS) entry which is preliminary data.</text>
</comment>
<accession>A0AAE3ZK35</accession>
<name>A0AAE3ZK35_9ACTN</name>